<organism evidence="2 3">
    <name type="scientific">Corynebacterium pseudotuberculosis 258</name>
    <dbReference type="NCBI Taxonomy" id="1168865"/>
    <lineage>
        <taxon>Bacteria</taxon>
        <taxon>Bacillati</taxon>
        <taxon>Actinomycetota</taxon>
        <taxon>Actinomycetes</taxon>
        <taxon>Mycobacteriales</taxon>
        <taxon>Corynebacteriaceae</taxon>
        <taxon>Corynebacterium</taxon>
    </lineage>
</organism>
<dbReference type="InterPro" id="IPR006750">
    <property type="entry name" value="YdcZ"/>
</dbReference>
<dbReference type="PANTHER" id="PTHR34821:SF2">
    <property type="entry name" value="INNER MEMBRANE PROTEIN YDCZ"/>
    <property type="match status" value="1"/>
</dbReference>
<dbReference type="PANTHER" id="PTHR34821">
    <property type="entry name" value="INNER MEMBRANE PROTEIN YDCZ"/>
    <property type="match status" value="1"/>
</dbReference>
<protein>
    <submittedName>
        <fullName evidence="2">EamA-like transporter family protein</fullName>
    </submittedName>
</protein>
<dbReference type="RefSeq" id="WP_014523538.1">
    <property type="nucleotide sequence ID" value="NC_017945.3"/>
</dbReference>
<proteinExistence type="predicted"/>
<feature type="transmembrane region" description="Helical" evidence="1">
    <location>
        <begin position="226"/>
        <end position="245"/>
    </location>
</feature>
<keyword evidence="1" id="KW-0812">Transmembrane</keyword>
<feature type="transmembrane region" description="Helical" evidence="1">
    <location>
        <begin position="251"/>
        <end position="269"/>
    </location>
</feature>
<feature type="transmembrane region" description="Helical" evidence="1">
    <location>
        <begin position="156"/>
        <end position="178"/>
    </location>
</feature>
<evidence type="ECO:0000256" key="1">
    <source>
        <dbReference type="SAM" id="Phobius"/>
    </source>
</evidence>
<keyword evidence="1" id="KW-1133">Transmembrane helix</keyword>
<feature type="transmembrane region" description="Helical" evidence="1">
    <location>
        <begin position="34"/>
        <end position="54"/>
    </location>
</feature>
<gene>
    <name evidence="2" type="ORF">CP258_08220</name>
</gene>
<dbReference type="EMBL" id="CP003540">
    <property type="protein sequence ID" value="AFK17240.1"/>
    <property type="molecule type" value="Genomic_DNA"/>
</dbReference>
<evidence type="ECO:0000313" key="3">
    <source>
        <dbReference type="Proteomes" id="UP000006465"/>
    </source>
</evidence>
<dbReference type="KEGG" id="coe:CP258_08220"/>
<sequence>MLWLLLGIAAGAVIPVQTLVNTRLSAYTGTPFSSSMISFCVGTLTLAAALIAATGQLPSLSAAYDAPAWIWIGGFLGVIALTANIFMFPRLGAVETVVLPISGQIFMGLVIDHWGLFDAQQNPITVLRVVGALLVFAGVVATVGKPQRSADQSVSLIHWLWRLAGISFGMLTAMQSAINGRLGSVLNSAATAALVSFAVGATNLIALNIVLRWRPRVPRPGSSHPWWMWFGGSLGALFIFANAALVPKIGTGLTVVAALLGMMISSIAIERIRGGKTEVRQILGVTAMLAGIIVIRLL</sequence>
<keyword evidence="1" id="KW-0472">Membrane</keyword>
<evidence type="ECO:0000313" key="2">
    <source>
        <dbReference type="EMBL" id="AFK17240.1"/>
    </source>
</evidence>
<reference evidence="2 3" key="1">
    <citation type="journal article" date="2013" name="J. Biotechnol.">
        <title>Genome sequence of Corynebacterium pseudotuberculosis biovar equi strain 258 and prediction of antigenic targets to improve biotechnological vaccine production.</title>
        <authorList>
            <person name="Soares S.C."/>
            <person name="Trost E."/>
            <person name="Ramos R.T."/>
            <person name="Carneiro A.R."/>
            <person name="Santos A.R."/>
            <person name="Pinto A.C."/>
            <person name="Barbosa E."/>
            <person name="Aburjaile F."/>
            <person name="Ali A."/>
            <person name="Diniz C.A."/>
            <person name="Hassan S.S."/>
            <person name="Fiaux K."/>
            <person name="Guimaraes L.C."/>
            <person name="Bakhtiar S.M."/>
            <person name="Pereira U."/>
            <person name="Almeida S.S."/>
            <person name="Abreu V.A."/>
            <person name="Rocha F.S."/>
            <person name="Dorella F.A."/>
            <person name="Miyoshi A."/>
            <person name="Silva A."/>
            <person name="Azevedo V."/>
            <person name="Tauch A."/>
        </authorList>
    </citation>
    <scope>NUCLEOTIDE SEQUENCE [LARGE SCALE GENOMIC DNA]</scope>
    <source>
        <strain evidence="2 3">258</strain>
    </source>
</reference>
<feature type="transmembrane region" description="Helical" evidence="1">
    <location>
        <begin position="190"/>
        <end position="214"/>
    </location>
</feature>
<feature type="transmembrane region" description="Helical" evidence="1">
    <location>
        <begin position="66"/>
        <end position="88"/>
    </location>
</feature>
<name>A0AAU8PSF1_CORPS</name>
<feature type="transmembrane region" description="Helical" evidence="1">
    <location>
        <begin position="124"/>
        <end position="144"/>
    </location>
</feature>
<dbReference type="Proteomes" id="UP000006465">
    <property type="component" value="Chromosome"/>
</dbReference>
<accession>A0AAU8PSF1</accession>
<dbReference type="Pfam" id="PF04657">
    <property type="entry name" value="DMT_YdcZ"/>
    <property type="match status" value="2"/>
</dbReference>
<feature type="transmembrane region" description="Helical" evidence="1">
    <location>
        <begin position="281"/>
        <end position="297"/>
    </location>
</feature>
<dbReference type="GO" id="GO:0005886">
    <property type="term" value="C:plasma membrane"/>
    <property type="evidence" value="ECO:0007669"/>
    <property type="project" value="TreeGrafter"/>
</dbReference>
<dbReference type="AlphaFoldDB" id="A0AAU8PSF1"/>